<comment type="similarity">
    <text evidence="1">Belongs to the asteroid family.</text>
</comment>
<comment type="caution">
    <text evidence="3">The sequence shown here is derived from an EMBL/GenBank/DDBJ whole genome shotgun (WGS) entry which is preliminary data.</text>
</comment>
<dbReference type="PANTHER" id="PTHR15665:SF1">
    <property type="entry name" value="PROTEIN ASTEROID HOMOLOG 1"/>
    <property type="match status" value="1"/>
</dbReference>
<protein>
    <recommendedName>
        <fullName evidence="5">Asteroid domain-containing protein</fullName>
    </recommendedName>
</protein>
<accession>A0A8S1BZS2</accession>
<dbReference type="OrthoDB" id="25987at2759"/>
<organism evidence="3 4">
    <name type="scientific">Cloeon dipterum</name>
    <dbReference type="NCBI Taxonomy" id="197152"/>
    <lineage>
        <taxon>Eukaryota</taxon>
        <taxon>Metazoa</taxon>
        <taxon>Ecdysozoa</taxon>
        <taxon>Arthropoda</taxon>
        <taxon>Hexapoda</taxon>
        <taxon>Insecta</taxon>
        <taxon>Pterygota</taxon>
        <taxon>Palaeoptera</taxon>
        <taxon>Ephemeroptera</taxon>
        <taxon>Pisciforma</taxon>
        <taxon>Baetidae</taxon>
        <taxon>Cloeon</taxon>
    </lineage>
</organism>
<feature type="compositionally biased region" description="Acidic residues" evidence="2">
    <location>
        <begin position="299"/>
        <end position="310"/>
    </location>
</feature>
<evidence type="ECO:0000313" key="3">
    <source>
        <dbReference type="EMBL" id="CAB3361151.1"/>
    </source>
</evidence>
<reference evidence="3 4" key="1">
    <citation type="submission" date="2020-04" db="EMBL/GenBank/DDBJ databases">
        <authorList>
            <person name="Alioto T."/>
            <person name="Alioto T."/>
            <person name="Gomez Garrido J."/>
        </authorList>
    </citation>
    <scope>NUCLEOTIDE SEQUENCE [LARGE SCALE GENOMIC DNA]</scope>
</reference>
<evidence type="ECO:0000313" key="4">
    <source>
        <dbReference type="Proteomes" id="UP000494165"/>
    </source>
</evidence>
<dbReference type="PANTHER" id="PTHR15665">
    <property type="entry name" value="ASTEROID PROTEIN"/>
    <property type="match status" value="1"/>
</dbReference>
<dbReference type="Proteomes" id="UP000494165">
    <property type="component" value="Unassembled WGS sequence"/>
</dbReference>
<feature type="region of interest" description="Disordered" evidence="2">
    <location>
        <begin position="290"/>
        <end position="332"/>
    </location>
</feature>
<dbReference type="SUPFAM" id="SSF88723">
    <property type="entry name" value="PIN domain-like"/>
    <property type="match status" value="1"/>
</dbReference>
<name>A0A8S1BZS2_9INSE</name>
<dbReference type="InterPro" id="IPR026832">
    <property type="entry name" value="Asteroid"/>
</dbReference>
<dbReference type="Gene3D" id="3.40.50.1010">
    <property type="entry name" value="5'-nuclease"/>
    <property type="match status" value="1"/>
</dbReference>
<proteinExistence type="inferred from homology"/>
<keyword evidence="4" id="KW-1185">Reference proteome</keyword>
<dbReference type="AlphaFoldDB" id="A0A8S1BZS2"/>
<evidence type="ECO:0000256" key="1">
    <source>
        <dbReference type="ARBA" id="ARBA00007398"/>
    </source>
</evidence>
<gene>
    <name evidence="3" type="ORF">CLODIP_2_CD11393</name>
</gene>
<dbReference type="InterPro" id="IPR029060">
    <property type="entry name" value="PIN-like_dom_sf"/>
</dbReference>
<evidence type="ECO:0008006" key="5">
    <source>
        <dbReference type="Google" id="ProtNLM"/>
    </source>
</evidence>
<dbReference type="EMBL" id="CADEPI010000005">
    <property type="protein sequence ID" value="CAB3361151.1"/>
    <property type="molecule type" value="Genomic_DNA"/>
</dbReference>
<feature type="compositionally biased region" description="Acidic residues" evidence="2">
    <location>
        <begin position="319"/>
        <end position="332"/>
    </location>
</feature>
<sequence>MGVRGLATFISNNASDYLQTHRLQDCTLVVDGNNLASQLDFFEKLKACGIESLVLFDGGYEARKLPTVWNRLKGKIQACSKVNPANQTRKNVFPLFHRETFKLVLSELGVQMAQCDFEADEEIAALAQTLQCPVLSLDSDFFMLDVLYIPFDQLLLSNDGAKFLSCRVYQLKRFLNMFGGLQPEMMPLMATLLGNDYVTRNLFDPFFAQIKKLGSKRMSLQQRKIAGLIQWLRRENPDSALQKILHFIKLNERERVRVAIERASSAYSLPHCAIDKYFDLSLIRSTTLQDPDTPPQLCDMEEDETESAEEAEGKTKEYYDDENEEEGFEVTDEQMGLETRIPEFLPEFFIDAYRRCQMPPVFMDLCTLRIYIMQPQKEDFSERESASAVSLPIVRLMTTILLGTNLASQVLLVTRRFKSPVKEPLFKEGQAPLENAPLLHSIPDMSLEDRRAVLLAAVGVNLDLLLPIPSEWRLFFLAVLYWAKQPEFPITDRLVHAVVLSMLLQTVVAPVRKGTSLSNLVSTSSKELKHLLANLSTPECKLLYGEIYSNNSFSKPSGKCKNAYDISLVHSLAQLQSLILTLHQLNQLLLQPFQSAPMHKLYSGTMMYNVANSLQSRHDPMAYVKTCLSKGPNLFALHAFLADLVLTFAPDTKKIISKKKSHPNKTKKDKVAVPDNECLKNSFKDESEESGCENEYWDPNNKFALLRAT</sequence>
<evidence type="ECO:0000256" key="2">
    <source>
        <dbReference type="SAM" id="MobiDB-lite"/>
    </source>
</evidence>